<gene>
    <name evidence="4" type="ORF">ET33_16130</name>
</gene>
<dbReference type="InterPro" id="IPR009057">
    <property type="entry name" value="Homeodomain-like_sf"/>
</dbReference>
<sequence length="204" mass="23557">MDPKVHDKRMEKGEQTRIRILHAAIAIISEHGIREVSAAKLAQLTGVSKSNIFHHFKSIDEILHGVLHILFDELLEPMAREYQDLEQFLHQLGQSVFRVPEPYLKAFKAFFSFYHEGMFNSEYREALLSCTDKITELLRHQLNRLAPRPLDEKMLDSVTALLFSLIDGMGLHYLLNGNGQLYEQAWQLQVSMLCRHLAEDDSLV</sequence>
<keyword evidence="5" id="KW-1185">Reference proteome</keyword>
<dbReference type="RefSeq" id="WP_036688358.1">
    <property type="nucleotide sequence ID" value="NZ_FYEP01000019.1"/>
</dbReference>
<keyword evidence="1 2" id="KW-0238">DNA-binding</keyword>
<dbReference type="PRINTS" id="PR00455">
    <property type="entry name" value="HTHTETR"/>
</dbReference>
<dbReference type="eggNOG" id="COG1309">
    <property type="taxonomic scope" value="Bacteria"/>
</dbReference>
<accession>A0A081NYW9</accession>
<dbReference type="AlphaFoldDB" id="A0A081NYW9"/>
<comment type="caution">
    <text evidence="4">The sequence shown here is derived from an EMBL/GenBank/DDBJ whole genome shotgun (WGS) entry which is preliminary data.</text>
</comment>
<dbReference type="PANTHER" id="PTHR30055">
    <property type="entry name" value="HTH-TYPE TRANSCRIPTIONAL REGULATOR RUTR"/>
    <property type="match status" value="1"/>
</dbReference>
<protein>
    <recommendedName>
        <fullName evidence="3">HTH tetR-type domain-containing protein</fullName>
    </recommendedName>
</protein>
<feature type="domain" description="HTH tetR-type" evidence="3">
    <location>
        <begin position="14"/>
        <end position="74"/>
    </location>
</feature>
<dbReference type="InterPro" id="IPR036271">
    <property type="entry name" value="Tet_transcr_reg_TetR-rel_C_sf"/>
</dbReference>
<feature type="DNA-binding region" description="H-T-H motif" evidence="2">
    <location>
        <begin position="37"/>
        <end position="56"/>
    </location>
</feature>
<dbReference type="Pfam" id="PF00440">
    <property type="entry name" value="TetR_N"/>
    <property type="match status" value="1"/>
</dbReference>
<proteinExistence type="predicted"/>
<dbReference type="SUPFAM" id="SSF48498">
    <property type="entry name" value="Tetracyclin repressor-like, C-terminal domain"/>
    <property type="match status" value="1"/>
</dbReference>
<evidence type="ECO:0000313" key="5">
    <source>
        <dbReference type="Proteomes" id="UP000028123"/>
    </source>
</evidence>
<dbReference type="EMBL" id="JNVM01000021">
    <property type="protein sequence ID" value="KEQ23642.1"/>
    <property type="molecule type" value="Genomic_DNA"/>
</dbReference>
<dbReference type="InterPro" id="IPR001647">
    <property type="entry name" value="HTH_TetR"/>
</dbReference>
<dbReference type="Proteomes" id="UP000028123">
    <property type="component" value="Unassembled WGS sequence"/>
</dbReference>
<evidence type="ECO:0000256" key="2">
    <source>
        <dbReference type="PROSITE-ProRule" id="PRU00335"/>
    </source>
</evidence>
<dbReference type="Gene3D" id="1.10.357.10">
    <property type="entry name" value="Tetracycline Repressor, domain 2"/>
    <property type="match status" value="1"/>
</dbReference>
<organism evidence="4 5">
    <name type="scientific">Paenibacillus tyrfis</name>
    <dbReference type="NCBI Taxonomy" id="1501230"/>
    <lineage>
        <taxon>Bacteria</taxon>
        <taxon>Bacillati</taxon>
        <taxon>Bacillota</taxon>
        <taxon>Bacilli</taxon>
        <taxon>Bacillales</taxon>
        <taxon>Paenibacillaceae</taxon>
        <taxon>Paenibacillus</taxon>
    </lineage>
</organism>
<dbReference type="PROSITE" id="PS50977">
    <property type="entry name" value="HTH_TETR_2"/>
    <property type="match status" value="1"/>
</dbReference>
<evidence type="ECO:0000259" key="3">
    <source>
        <dbReference type="PROSITE" id="PS50977"/>
    </source>
</evidence>
<name>A0A081NYW9_9BACL</name>
<evidence type="ECO:0000256" key="1">
    <source>
        <dbReference type="ARBA" id="ARBA00023125"/>
    </source>
</evidence>
<dbReference type="GO" id="GO:0003700">
    <property type="term" value="F:DNA-binding transcription factor activity"/>
    <property type="evidence" value="ECO:0007669"/>
    <property type="project" value="TreeGrafter"/>
</dbReference>
<evidence type="ECO:0000313" key="4">
    <source>
        <dbReference type="EMBL" id="KEQ23642.1"/>
    </source>
</evidence>
<dbReference type="InterPro" id="IPR050109">
    <property type="entry name" value="HTH-type_TetR-like_transc_reg"/>
</dbReference>
<dbReference type="GO" id="GO:0000976">
    <property type="term" value="F:transcription cis-regulatory region binding"/>
    <property type="evidence" value="ECO:0007669"/>
    <property type="project" value="TreeGrafter"/>
</dbReference>
<reference evidence="4 5" key="1">
    <citation type="submission" date="2014-06" db="EMBL/GenBank/DDBJ databases">
        <title>Draft genome sequence of Paenibacillus sp. MSt1.</title>
        <authorList>
            <person name="Aw Y.K."/>
            <person name="Ong K.S."/>
            <person name="Gan H.M."/>
            <person name="Lee S.M."/>
        </authorList>
    </citation>
    <scope>NUCLEOTIDE SEQUENCE [LARGE SCALE GENOMIC DNA]</scope>
    <source>
        <strain evidence="4 5">MSt1</strain>
    </source>
</reference>
<dbReference type="PANTHER" id="PTHR30055:SF226">
    <property type="entry name" value="HTH-TYPE TRANSCRIPTIONAL REGULATOR PKSA"/>
    <property type="match status" value="1"/>
</dbReference>
<dbReference type="SUPFAM" id="SSF46689">
    <property type="entry name" value="Homeodomain-like"/>
    <property type="match status" value="1"/>
</dbReference>
<dbReference type="OrthoDB" id="9816296at2"/>